<dbReference type="GeneID" id="14922125"/>
<dbReference type="Proteomes" id="UP000011083">
    <property type="component" value="Unassembled WGS sequence"/>
</dbReference>
<dbReference type="AlphaFoldDB" id="L8H6U9"/>
<dbReference type="EMBL" id="KB007906">
    <property type="protein sequence ID" value="ELR21239.1"/>
    <property type="molecule type" value="Genomic_DNA"/>
</dbReference>
<dbReference type="KEGG" id="acan:ACA1_024400"/>
<organism evidence="1 2">
    <name type="scientific">Acanthamoeba castellanii (strain ATCC 30010 / Neff)</name>
    <dbReference type="NCBI Taxonomy" id="1257118"/>
    <lineage>
        <taxon>Eukaryota</taxon>
        <taxon>Amoebozoa</taxon>
        <taxon>Discosea</taxon>
        <taxon>Longamoebia</taxon>
        <taxon>Centramoebida</taxon>
        <taxon>Acanthamoebidae</taxon>
        <taxon>Acanthamoeba</taxon>
    </lineage>
</organism>
<evidence type="ECO:0000313" key="1">
    <source>
        <dbReference type="EMBL" id="ELR21239.1"/>
    </source>
</evidence>
<protein>
    <submittedName>
        <fullName evidence="1">Uncharacterized protein</fullName>
    </submittedName>
</protein>
<proteinExistence type="predicted"/>
<gene>
    <name evidence="1" type="ORF">ACA1_024400</name>
</gene>
<keyword evidence="2" id="KW-1185">Reference proteome</keyword>
<dbReference type="VEuPathDB" id="AmoebaDB:ACA1_024400"/>
<name>L8H6U9_ACACF</name>
<reference evidence="1 2" key="1">
    <citation type="journal article" date="2013" name="Genome Biol.">
        <title>Genome of Acanthamoeba castellanii highlights extensive lateral gene transfer and early evolution of tyrosine kinase signaling.</title>
        <authorList>
            <person name="Clarke M."/>
            <person name="Lohan A.J."/>
            <person name="Liu B."/>
            <person name="Lagkouvardos I."/>
            <person name="Roy S."/>
            <person name="Zafar N."/>
            <person name="Bertelli C."/>
            <person name="Schilde C."/>
            <person name="Kianianmomeni A."/>
            <person name="Burglin T.R."/>
            <person name="Frech C."/>
            <person name="Turcotte B."/>
            <person name="Kopec K.O."/>
            <person name="Synnott J.M."/>
            <person name="Choo C."/>
            <person name="Paponov I."/>
            <person name="Finkler A."/>
            <person name="Soon Heng Tan C."/>
            <person name="Hutchins A.P."/>
            <person name="Weinmeier T."/>
            <person name="Rattei T."/>
            <person name="Chu J.S."/>
            <person name="Gimenez G."/>
            <person name="Irimia M."/>
            <person name="Rigden D.J."/>
            <person name="Fitzpatrick D.A."/>
            <person name="Lorenzo-Morales J."/>
            <person name="Bateman A."/>
            <person name="Chiu C.H."/>
            <person name="Tang P."/>
            <person name="Hegemann P."/>
            <person name="Fromm H."/>
            <person name="Raoult D."/>
            <person name="Greub G."/>
            <person name="Miranda-Saavedra D."/>
            <person name="Chen N."/>
            <person name="Nash P."/>
            <person name="Ginger M.L."/>
            <person name="Horn M."/>
            <person name="Schaap P."/>
            <person name="Caler L."/>
            <person name="Loftus B."/>
        </authorList>
    </citation>
    <scope>NUCLEOTIDE SEQUENCE [LARGE SCALE GENOMIC DNA]</scope>
    <source>
        <strain evidence="1 2">Neff</strain>
    </source>
</reference>
<accession>L8H6U9</accession>
<sequence>MQRVPTASLARSSSMGNLATSSSRAASLLASQQRSSFSTFLGAVNTNTLGFLREKLITHDQPQRDRKRAAGKKSEGVGLAPVSRDLYRNIFFNSNERSALRHVELTPDYIRLEFSEPNEEYRKHADLLFASEAERRAQGVPNWLVPVELQNNEHCGGGATILLDKNSVYDSLSHEGARRRSSRHVARH</sequence>
<evidence type="ECO:0000313" key="2">
    <source>
        <dbReference type="Proteomes" id="UP000011083"/>
    </source>
</evidence>
<dbReference type="RefSeq" id="XP_004345365.1">
    <property type="nucleotide sequence ID" value="XM_004345315.1"/>
</dbReference>